<gene>
    <name evidence="2" type="ORF">PMKS-001537</name>
</gene>
<keyword evidence="3" id="KW-1185">Reference proteome</keyword>
<feature type="region of interest" description="Disordered" evidence="1">
    <location>
        <begin position="495"/>
        <end position="585"/>
    </location>
</feature>
<accession>A0A1Q2YEV8</accession>
<dbReference type="OrthoDB" id="6275295at2759"/>
<dbReference type="EMBL" id="BDGI01000056">
    <property type="protein sequence ID" value="GAV28069.1"/>
    <property type="molecule type" value="Genomic_DNA"/>
</dbReference>
<dbReference type="AlphaFoldDB" id="A0A1Q2YEV8"/>
<reference evidence="2 3" key="1">
    <citation type="submission" date="2016-08" db="EMBL/GenBank/DDBJ databases">
        <title>Whole genome shotgun sequence of Pichia membranifaciens KS47-1.</title>
        <authorList>
            <person name="Konishi M."/>
            <person name="Ishida M."/>
            <person name="Arakawa T."/>
            <person name="Kato Y."/>
            <person name="Horiuchi J."/>
        </authorList>
    </citation>
    <scope>NUCLEOTIDE SEQUENCE [LARGE SCALE GENOMIC DNA]</scope>
    <source>
        <strain evidence="2 3">KS47-1</strain>
    </source>
</reference>
<name>A0A1Q2YEV8_9ASCO</name>
<proteinExistence type="predicted"/>
<organism evidence="2 3">
    <name type="scientific">Pichia membranifaciens</name>
    <dbReference type="NCBI Taxonomy" id="4926"/>
    <lineage>
        <taxon>Eukaryota</taxon>
        <taxon>Fungi</taxon>
        <taxon>Dikarya</taxon>
        <taxon>Ascomycota</taxon>
        <taxon>Saccharomycotina</taxon>
        <taxon>Pichiomycetes</taxon>
        <taxon>Pichiales</taxon>
        <taxon>Pichiaceae</taxon>
        <taxon>Pichia</taxon>
    </lineage>
</organism>
<feature type="compositionally biased region" description="Basic and acidic residues" evidence="1">
    <location>
        <begin position="525"/>
        <end position="538"/>
    </location>
</feature>
<feature type="compositionally biased region" description="Basic and acidic residues" evidence="1">
    <location>
        <begin position="547"/>
        <end position="566"/>
    </location>
</feature>
<evidence type="ECO:0000256" key="1">
    <source>
        <dbReference type="SAM" id="MobiDB-lite"/>
    </source>
</evidence>
<feature type="compositionally biased region" description="Polar residues" evidence="1">
    <location>
        <begin position="512"/>
        <end position="524"/>
    </location>
</feature>
<sequence>MTFLPLYYRRSYTQENDIENTIGSVKNKTDTYEKIDKTLDSIYNSSKTLQSLKFKDTCSLYDLLQNNGIELKKLYNNFNNGSLKRTESDNYKMDMDADMEDADKDDEEEASALSLIKEQLHKHITLKEVNEKKSPLVLGLLNLPNDILEYPALVENVLDNIIKLIFDRVQFCRRKDNGEEIRIAPGYQWSYMGVKTANVETQTVYVVVDDAMMAYLFAKSMKLLDLGDQQKELHIISSKDLDEKIFPKLDDFFQVDLEKLQSVKDDARKHIVEMKKTGMKAKEKDTPVDDYLTRFKRLSETYRVDPKDLSDVPADMVDIVKQNIIDFRLHVLTDLENKQNERMLKDKLEAQKQMGELQNESSAINAEPSADGRPYNRVEYPNYGTKQGMSDIEFESMLQSKEKSTLEKNYYIKLGQYKKKEDARLKNYMNFQLVLKHDSYVSKVIPQNRKRFFDNFVSNVKDVNNKIDLNFNYYTKHANYAQYREKIRMNEEAKDKMDLEEETKEKLEGDILNTTETVSHTQESSAKEPMKEEKRETQDIPAEEPMPEEKEEIKEPSTDSTGKMDIDDPSSEQAEPTIPISDENDDRIIHILSQNTGIQFQRTQIEFIKSFLNTVEHIDKRSKHFRDLKKKLQEEFNLETKALNKAADDIFHLRSEL</sequence>
<comment type="caution">
    <text evidence="2">The sequence shown here is derived from an EMBL/GenBank/DDBJ whole genome shotgun (WGS) entry which is preliminary data.</text>
</comment>
<feature type="region of interest" description="Disordered" evidence="1">
    <location>
        <begin position="356"/>
        <end position="376"/>
    </location>
</feature>
<evidence type="ECO:0000313" key="2">
    <source>
        <dbReference type="EMBL" id="GAV28069.1"/>
    </source>
</evidence>
<protein>
    <submittedName>
        <fullName evidence="2">Uncharacterized protein</fullName>
    </submittedName>
</protein>
<evidence type="ECO:0000313" key="3">
    <source>
        <dbReference type="Proteomes" id="UP000186136"/>
    </source>
</evidence>
<feature type="compositionally biased region" description="Basic and acidic residues" evidence="1">
    <location>
        <begin position="495"/>
        <end position="509"/>
    </location>
</feature>
<dbReference type="Proteomes" id="UP000186136">
    <property type="component" value="Unassembled WGS sequence"/>
</dbReference>